<dbReference type="Proteomes" id="UP000010472">
    <property type="component" value="Chromosome"/>
</dbReference>
<organism evidence="1 2">
    <name type="scientific">Crinalium epipsammum PCC 9333</name>
    <dbReference type="NCBI Taxonomy" id="1173022"/>
    <lineage>
        <taxon>Bacteria</taxon>
        <taxon>Bacillati</taxon>
        <taxon>Cyanobacteriota</taxon>
        <taxon>Cyanophyceae</taxon>
        <taxon>Gomontiellales</taxon>
        <taxon>Gomontiellaceae</taxon>
        <taxon>Crinalium</taxon>
    </lineage>
</organism>
<protein>
    <submittedName>
        <fullName evidence="1">FAD dependent oxidoreductase</fullName>
    </submittedName>
</protein>
<gene>
    <name evidence="1" type="ORF">Cri9333_1398</name>
</gene>
<dbReference type="PANTHER" id="PTHR32098:SF5">
    <property type="entry name" value="LYCOPENE BETA_EPSILON CYCLASE PROTEIN"/>
    <property type="match status" value="1"/>
</dbReference>
<name>K9VXQ8_9CYAN</name>
<evidence type="ECO:0000313" key="1">
    <source>
        <dbReference type="EMBL" id="AFZ12292.1"/>
    </source>
</evidence>
<dbReference type="AlphaFoldDB" id="K9VXQ8"/>
<keyword evidence="2" id="KW-1185">Reference proteome</keyword>
<dbReference type="RefSeq" id="WP_015202414.1">
    <property type="nucleotide sequence ID" value="NC_019753.1"/>
</dbReference>
<dbReference type="PATRIC" id="fig|1173022.3.peg.1516"/>
<dbReference type="STRING" id="1173022.Cri9333_1398"/>
<dbReference type="EMBL" id="CP003620">
    <property type="protein sequence ID" value="AFZ12292.1"/>
    <property type="molecule type" value="Genomic_DNA"/>
</dbReference>
<dbReference type="Gene3D" id="3.50.50.60">
    <property type="entry name" value="FAD/NAD(P)-binding domain"/>
    <property type="match status" value="1"/>
</dbReference>
<dbReference type="SUPFAM" id="SSF51905">
    <property type="entry name" value="FAD/NAD(P)-binding domain"/>
    <property type="match status" value="1"/>
</dbReference>
<dbReference type="OrthoDB" id="418423at2"/>
<sequence length="515" mass="57427">MNLTAEILSQLPGDVLGGLRRADSLWEAIKDNTLPIPAVVKESQLPLETVDLDIVICGGTLGILIAATLQMQGYRVAVIERGILRGRDQEWNISRKELETFVELGLLSETELESAIATQYNPARIAFPNTPDIWVRDILNIGVDPVFLLETLKLKFLAAGGQLLEQTPFGAAIVHTNGVRVEAGEKVLNTRLLIDAMGHFSPIAQQARQGQKPDGVCLVVGSCAQGFPENETGDLFVSFTPMQHQCQYFWEAFPARDGRTTYLFTYMDAQPERPSLEFLFEEYLRLLPHYQNIELSQLQFQRALFGFFPSYKQSPLRTPWNRILLVGDSSGSQSPVSFGGFGAIVRHLKRLTTGIHEALQSDAISQNALALLQPYQPNIAATWMFQRAMSAGIDQKLNPDQINQLLAGVFQSMAQLGDDVLRPFLQDVVQFSGLSKTLLKTAITNPAIVLPVIPHVGLETLLAWMVHYLTLGGYTALYPLGKMMMPLEKMLPPIQQYYYQRLLDAWRYGSGADYR</sequence>
<proteinExistence type="predicted"/>
<accession>K9VXQ8</accession>
<dbReference type="HOGENOM" id="CLU_027173_1_0_3"/>
<dbReference type="eggNOG" id="COG0644">
    <property type="taxonomic scope" value="Bacteria"/>
</dbReference>
<evidence type="ECO:0000313" key="2">
    <source>
        <dbReference type="Proteomes" id="UP000010472"/>
    </source>
</evidence>
<dbReference type="InterPro" id="IPR036188">
    <property type="entry name" value="FAD/NAD-bd_sf"/>
</dbReference>
<reference evidence="1 2" key="1">
    <citation type="submission" date="2012-06" db="EMBL/GenBank/DDBJ databases">
        <title>Finished chromosome of genome of Crinalium epipsammum PCC 9333.</title>
        <authorList>
            <consortium name="US DOE Joint Genome Institute"/>
            <person name="Gugger M."/>
            <person name="Coursin T."/>
            <person name="Rippka R."/>
            <person name="Tandeau De Marsac N."/>
            <person name="Huntemann M."/>
            <person name="Wei C.-L."/>
            <person name="Han J."/>
            <person name="Detter J.C."/>
            <person name="Han C."/>
            <person name="Tapia R."/>
            <person name="Davenport K."/>
            <person name="Daligault H."/>
            <person name="Erkkila T."/>
            <person name="Gu W."/>
            <person name="Munk A.C.C."/>
            <person name="Teshima H."/>
            <person name="Xu Y."/>
            <person name="Chain P."/>
            <person name="Chen A."/>
            <person name="Krypides N."/>
            <person name="Mavromatis K."/>
            <person name="Markowitz V."/>
            <person name="Szeto E."/>
            <person name="Ivanova N."/>
            <person name="Mikhailova N."/>
            <person name="Ovchinnikova G."/>
            <person name="Pagani I."/>
            <person name="Pati A."/>
            <person name="Goodwin L."/>
            <person name="Peters L."/>
            <person name="Pitluck S."/>
            <person name="Woyke T."/>
            <person name="Kerfeld C."/>
        </authorList>
    </citation>
    <scope>NUCLEOTIDE SEQUENCE [LARGE SCALE GENOMIC DNA]</scope>
    <source>
        <strain evidence="1 2">PCC 9333</strain>
    </source>
</reference>
<dbReference type="KEGG" id="cep:Cri9333_1398"/>
<dbReference type="PANTHER" id="PTHR32098">
    <property type="entry name" value="LYCOPENE BETA/EPSILON CYCLASE PROTEIN"/>
    <property type="match status" value="1"/>
</dbReference>